<sequence>MPFKSSMSPVGCSTPKRASSQENSIVFPDIRTESPIAMAVSTPSPKPTPYRRSRTKSMDADFSLFPSLFKDKEAKLISRNNSRKNISAPKMKNLNRVISVLEEEFYPTDREIAQEHEITHLLKSESGGLLDTMETETKPSKRFWESTTFNPPSSPTYLPSRLNPESDCFYIEATPSPTSSCTSCSSLNPFNPGHRSPAGLRSKRKAEERFEPYSSLKRRAVSPTVNNIAPPNAAARAQSRPNSLINIQSTSTSFSQMSLS</sequence>
<comment type="caution">
    <text evidence="2">The sequence shown here is derived from an EMBL/GenBank/DDBJ whole genome shotgun (WGS) entry which is preliminary data.</text>
</comment>
<protein>
    <submittedName>
        <fullName evidence="2">Uncharacterized protein</fullName>
    </submittedName>
</protein>
<reference evidence="2 3" key="1">
    <citation type="submission" date="2023-04" db="EMBL/GenBank/DDBJ databases">
        <title>Genome of Basidiobolus ranarum AG-B5.</title>
        <authorList>
            <person name="Stajich J.E."/>
            <person name="Carter-House D."/>
            <person name="Gryganskyi A."/>
        </authorList>
    </citation>
    <scope>NUCLEOTIDE SEQUENCE [LARGE SCALE GENOMIC DNA]</scope>
    <source>
        <strain evidence="2 3">AG-B5</strain>
    </source>
</reference>
<evidence type="ECO:0000256" key="1">
    <source>
        <dbReference type="SAM" id="MobiDB-lite"/>
    </source>
</evidence>
<evidence type="ECO:0000313" key="2">
    <source>
        <dbReference type="EMBL" id="KAK9701053.1"/>
    </source>
</evidence>
<keyword evidence="3" id="KW-1185">Reference proteome</keyword>
<dbReference type="Proteomes" id="UP001479436">
    <property type="component" value="Unassembled WGS sequence"/>
</dbReference>
<organism evidence="2 3">
    <name type="scientific">Basidiobolus ranarum</name>
    <dbReference type="NCBI Taxonomy" id="34480"/>
    <lineage>
        <taxon>Eukaryota</taxon>
        <taxon>Fungi</taxon>
        <taxon>Fungi incertae sedis</taxon>
        <taxon>Zoopagomycota</taxon>
        <taxon>Entomophthoromycotina</taxon>
        <taxon>Basidiobolomycetes</taxon>
        <taxon>Basidiobolales</taxon>
        <taxon>Basidiobolaceae</taxon>
        <taxon>Basidiobolus</taxon>
    </lineage>
</organism>
<feature type="compositionally biased region" description="Low complexity" evidence="1">
    <location>
        <begin position="229"/>
        <end position="243"/>
    </location>
</feature>
<proteinExistence type="predicted"/>
<feature type="region of interest" description="Disordered" evidence="1">
    <location>
        <begin position="1"/>
        <end position="26"/>
    </location>
</feature>
<gene>
    <name evidence="2" type="ORF">K7432_011911</name>
</gene>
<feature type="region of interest" description="Disordered" evidence="1">
    <location>
        <begin position="36"/>
        <end position="55"/>
    </location>
</feature>
<dbReference type="EMBL" id="JASJQH010007851">
    <property type="protein sequence ID" value="KAK9701053.1"/>
    <property type="molecule type" value="Genomic_DNA"/>
</dbReference>
<name>A0ABR2VT46_9FUNG</name>
<evidence type="ECO:0000313" key="3">
    <source>
        <dbReference type="Proteomes" id="UP001479436"/>
    </source>
</evidence>
<accession>A0ABR2VT46</accession>
<feature type="region of interest" description="Disordered" evidence="1">
    <location>
        <begin position="192"/>
        <end position="243"/>
    </location>
</feature>